<dbReference type="STRING" id="1716141.STSP_47690"/>
<accession>A0A177HMP1</accession>
<dbReference type="EMBL" id="LOHS01000100">
    <property type="protein sequence ID" value="OAH11889.1"/>
    <property type="molecule type" value="Genomic_DNA"/>
</dbReference>
<dbReference type="RefSeq" id="WP_067281608.1">
    <property type="nucleotide sequence ID" value="NZ_LOHS01000100.1"/>
</dbReference>
<dbReference type="PATRIC" id="fig|1716141.3.peg.5012"/>
<gene>
    <name evidence="1" type="ORF">STSP_47690</name>
</gene>
<sequence>MNSTQASEPAVHAHEPEVTVELSECSAQDAHTVFSALRASFACDRRPNEVPHEAHATRPTVWNATFDVCEPGSAGKLGAVAEPARLTGHVIANIQGGYHAVDRLRDTLAAVFAVEVVGKVSGDQETENQLRLTTK</sequence>
<evidence type="ECO:0000313" key="1">
    <source>
        <dbReference type="EMBL" id="OAH11889.1"/>
    </source>
</evidence>
<comment type="caution">
    <text evidence="1">The sequence shown here is derived from an EMBL/GenBank/DDBJ whole genome shotgun (WGS) entry which is preliminary data.</text>
</comment>
<dbReference type="Proteomes" id="UP000077381">
    <property type="component" value="Unassembled WGS sequence"/>
</dbReference>
<dbReference type="AlphaFoldDB" id="A0A177HMP1"/>
<reference evidence="1 2" key="1">
    <citation type="submission" date="2015-12" db="EMBL/GenBank/DDBJ databases">
        <title>Genome sequence of Streptomyces sp. G25.</title>
        <authorList>
            <person name="Poehlein A."/>
            <person name="Roettig A."/>
            <person name="Hiessl S."/>
            <person name="Hauschild P."/>
            <person name="Schauer J."/>
            <person name="Madkour M.H."/>
            <person name="Al-Ansari A.M."/>
            <person name="Almakishah N.H."/>
            <person name="Steinbuechel A."/>
            <person name="Daniel R."/>
        </authorList>
    </citation>
    <scope>NUCLEOTIDE SEQUENCE [LARGE SCALE GENOMIC DNA]</scope>
    <source>
        <strain evidence="2">G25(2015)</strain>
    </source>
</reference>
<keyword evidence="2" id="KW-1185">Reference proteome</keyword>
<name>A0A177HMP1_9ACTN</name>
<dbReference type="OrthoDB" id="4325844at2"/>
<proteinExistence type="predicted"/>
<organism evidence="1 2">
    <name type="scientific">Streptomyces jeddahensis</name>
    <dbReference type="NCBI Taxonomy" id="1716141"/>
    <lineage>
        <taxon>Bacteria</taxon>
        <taxon>Bacillati</taxon>
        <taxon>Actinomycetota</taxon>
        <taxon>Actinomycetes</taxon>
        <taxon>Kitasatosporales</taxon>
        <taxon>Streptomycetaceae</taxon>
        <taxon>Streptomyces</taxon>
    </lineage>
</organism>
<evidence type="ECO:0000313" key="2">
    <source>
        <dbReference type="Proteomes" id="UP000077381"/>
    </source>
</evidence>
<protein>
    <submittedName>
        <fullName evidence="1">Uncharacterized protein</fullName>
    </submittedName>
</protein>